<accession>A0A1N6MBH9</accession>
<dbReference type="InterPro" id="IPR000873">
    <property type="entry name" value="AMP-dep_synth/lig_dom"/>
</dbReference>
<reference evidence="2 3" key="1">
    <citation type="submission" date="2016-12" db="EMBL/GenBank/DDBJ databases">
        <authorList>
            <person name="Song W.-J."/>
            <person name="Kurnit D.M."/>
        </authorList>
    </citation>
    <scope>NUCLEOTIDE SEQUENCE [LARGE SCALE GENOMIC DNA]</scope>
    <source>
        <strain evidence="2 3">CECT 9026</strain>
    </source>
</reference>
<dbReference type="InterPro" id="IPR042099">
    <property type="entry name" value="ANL_N_sf"/>
</dbReference>
<keyword evidence="2" id="KW-0436">Ligase</keyword>
<dbReference type="PANTHER" id="PTHR42921">
    <property type="entry name" value="ACETOACETYL-COA SYNTHETASE"/>
    <property type="match status" value="1"/>
</dbReference>
<name>A0A1N6MBH9_9VIBR</name>
<dbReference type="GO" id="GO:0003987">
    <property type="term" value="F:acetate-CoA ligase activity"/>
    <property type="evidence" value="ECO:0007669"/>
    <property type="project" value="UniProtKB-EC"/>
</dbReference>
<dbReference type="Proteomes" id="UP000184774">
    <property type="component" value="Unassembled WGS sequence"/>
</dbReference>
<dbReference type="RefSeq" id="WP_074375193.1">
    <property type="nucleotide sequence ID" value="NZ_AP024908.1"/>
</dbReference>
<evidence type="ECO:0000313" key="3">
    <source>
        <dbReference type="Proteomes" id="UP000184774"/>
    </source>
</evidence>
<evidence type="ECO:0000259" key="1">
    <source>
        <dbReference type="Pfam" id="PF00501"/>
    </source>
</evidence>
<dbReference type="AlphaFoldDB" id="A0A1N6MBH9"/>
<feature type="domain" description="AMP-dependent synthetase/ligase" evidence="1">
    <location>
        <begin position="106"/>
        <end position="405"/>
    </location>
</feature>
<dbReference type="Gene3D" id="3.40.50.12780">
    <property type="entry name" value="N-terminal domain of ligase-like"/>
    <property type="match status" value="1"/>
</dbReference>
<evidence type="ECO:0000313" key="2">
    <source>
        <dbReference type="EMBL" id="SIO96802.1"/>
    </source>
</evidence>
<dbReference type="SUPFAM" id="SSF56801">
    <property type="entry name" value="Acetyl-CoA synthetase-like"/>
    <property type="match status" value="1"/>
</dbReference>
<dbReference type="GO" id="GO:0030729">
    <property type="term" value="F:acetoacetate-CoA ligase activity"/>
    <property type="evidence" value="ECO:0007669"/>
    <property type="project" value="TreeGrafter"/>
</dbReference>
<proteinExistence type="predicted"/>
<dbReference type="EC" id="6.2.1.1" evidence="2"/>
<gene>
    <name evidence="2" type="primary">acs_3</name>
    <name evidence="2" type="ORF">VSP9026_04626</name>
</gene>
<dbReference type="PANTHER" id="PTHR42921:SF1">
    <property type="entry name" value="ACETOACETYL-COA SYNTHETASE"/>
    <property type="match status" value="1"/>
</dbReference>
<dbReference type="Pfam" id="PF00501">
    <property type="entry name" value="AMP-binding"/>
    <property type="match status" value="1"/>
</dbReference>
<organism evidence="2 3">
    <name type="scientific">Vibrio spartinae</name>
    <dbReference type="NCBI Taxonomy" id="1918945"/>
    <lineage>
        <taxon>Bacteria</taxon>
        <taxon>Pseudomonadati</taxon>
        <taxon>Pseudomonadota</taxon>
        <taxon>Gammaproteobacteria</taxon>
        <taxon>Vibrionales</taxon>
        <taxon>Vibrionaceae</taxon>
        <taxon>Vibrio</taxon>
    </lineage>
</organism>
<sequence length="519" mass="59082">MANDAQLWTPSPESIRSSNLYQFIEHINMQGEALEGFEQLHQWSVTHSKQFWLEVWQYCDVIGFRGDCVFGESVTKWEKFIAARDTIWFPQAQLNYAENLLSYAFQEPDAIALWFKNENGQTKTQTWQQLCDQVSLVQQWLTQNGVERGDVVVGYLPHIPETIVALLAVTSLGAIWSSLSPEDTDIQTTMACFQPLHPKVLFCSNGYNRAGATINTEENNRKLVDHLTSLLNTCQIEYLQTPQFSSNYVDTFSDWQAILASYLSRGINYERVGFNDPLFIHHHQQPSGKNERVVHRVGGIILNHLKEHQLHCNIQPGTRLLSHCSCSSTALIWHTSALASGATLVFYDGAPFFPNMHALWSLAEESQSNIIHMSSAYLDHLREQVFSPGHVYAMESLQALIVSGAINYPPPFEYIYSYIQPDICVIPASQEEDIAGSFLIGHPMADVDRDYVDTGAYVDRQYSTTPALGCHVLIEEQNLRCTNSFPNQPLGFWHDSGEDYYRAYWHQKEGMWSQPEHSK</sequence>
<protein>
    <submittedName>
        <fullName evidence="2">Acetyl-coenzyme A synthetase</fullName>
        <ecNumber evidence="2">6.2.1.1</ecNumber>
    </submittedName>
</protein>
<dbReference type="OrthoDB" id="9803968at2"/>
<dbReference type="EMBL" id="FSSB01000061">
    <property type="protein sequence ID" value="SIO96802.1"/>
    <property type="molecule type" value="Genomic_DNA"/>
</dbReference>